<keyword evidence="5 7" id="KW-0472">Membrane</keyword>
<comment type="caution">
    <text evidence="8">The sequence shown here is derived from an EMBL/GenBank/DDBJ whole genome shotgun (WGS) entry which is preliminary data.</text>
</comment>
<dbReference type="GO" id="GO:0009247">
    <property type="term" value="P:glycolipid biosynthetic process"/>
    <property type="evidence" value="ECO:0007669"/>
    <property type="project" value="UniProtKB-ARBA"/>
</dbReference>
<feature type="transmembrane region" description="Helical" evidence="7">
    <location>
        <begin position="43"/>
        <end position="60"/>
    </location>
</feature>
<dbReference type="GO" id="GO:0016746">
    <property type="term" value="F:acyltransferase activity"/>
    <property type="evidence" value="ECO:0007669"/>
    <property type="project" value="UniProtKB-KW"/>
</dbReference>
<proteinExistence type="predicted"/>
<name>A0A1G1W3A1_9BACT</name>
<evidence type="ECO:0000256" key="3">
    <source>
        <dbReference type="ARBA" id="ARBA00022519"/>
    </source>
</evidence>
<keyword evidence="6" id="KW-0012">Acyltransferase</keyword>
<keyword evidence="7" id="KW-1133">Transmembrane helix</keyword>
<dbReference type="GO" id="GO:0005886">
    <property type="term" value="C:plasma membrane"/>
    <property type="evidence" value="ECO:0007669"/>
    <property type="project" value="UniProtKB-SubCell"/>
</dbReference>
<organism evidence="8 9">
    <name type="scientific">Candidatus Woykebacteria bacterium GWA1_44_8</name>
    <dbReference type="NCBI Taxonomy" id="1802591"/>
    <lineage>
        <taxon>Bacteria</taxon>
        <taxon>Candidatus Woykeibacteriota</taxon>
    </lineage>
</organism>
<dbReference type="PANTHER" id="PTHR30606">
    <property type="entry name" value="LIPID A BIOSYNTHESIS LAUROYL ACYLTRANSFERASE"/>
    <property type="match status" value="1"/>
</dbReference>
<comment type="subcellular location">
    <subcellularLocation>
        <location evidence="1">Cell inner membrane</location>
    </subcellularLocation>
</comment>
<gene>
    <name evidence="8" type="ORF">A2113_02740</name>
</gene>
<accession>A0A1G1W3A1</accession>
<evidence type="ECO:0000256" key="1">
    <source>
        <dbReference type="ARBA" id="ARBA00004533"/>
    </source>
</evidence>
<keyword evidence="7" id="KW-0812">Transmembrane</keyword>
<feature type="transmembrane region" description="Helical" evidence="7">
    <location>
        <begin position="18"/>
        <end position="37"/>
    </location>
</feature>
<keyword evidence="4" id="KW-0808">Transferase</keyword>
<sequence>MGVLKLPWRVIKRPTTGLGGFVVGAFAWLVYWCSRWFPNKTRYRLFLVLAWAITLVWYGAKRRIIANLRLIRPDLDQKALQQSCRENIKDLVLNWTEVFGRKQPDLEELKGRIEGARDLLRYYRCGRKIVVVFPHTGPIHELASAVAALDVKVFVPPVATPRLLFHLMARLRRRYGDIEFERIRKGETIERCEAKLSEGRIVILAIDMLRPGGVPCKIGEAVGYFPVGPVRLALLGEAAVFPVFPFRDKEGRARLIIGEPFTLLRTGDLAADTVVNTKRLVEGVYGQFLRNHCSTWWRLLWSKLSPAEEEKTLSKL</sequence>
<evidence type="ECO:0000256" key="4">
    <source>
        <dbReference type="ARBA" id="ARBA00022679"/>
    </source>
</evidence>
<dbReference type="PANTHER" id="PTHR30606:SF10">
    <property type="entry name" value="PHOSPHATIDYLINOSITOL MANNOSIDE ACYLTRANSFERASE"/>
    <property type="match status" value="1"/>
</dbReference>
<dbReference type="InterPro" id="IPR004960">
    <property type="entry name" value="LipA_acyltrans"/>
</dbReference>
<evidence type="ECO:0000313" key="8">
    <source>
        <dbReference type="EMBL" id="OGY22101.1"/>
    </source>
</evidence>
<reference evidence="8 9" key="1">
    <citation type="journal article" date="2016" name="Nat. Commun.">
        <title>Thousands of microbial genomes shed light on interconnected biogeochemical processes in an aquifer system.</title>
        <authorList>
            <person name="Anantharaman K."/>
            <person name="Brown C.T."/>
            <person name="Hug L.A."/>
            <person name="Sharon I."/>
            <person name="Castelle C.J."/>
            <person name="Probst A.J."/>
            <person name="Thomas B.C."/>
            <person name="Singh A."/>
            <person name="Wilkins M.J."/>
            <person name="Karaoz U."/>
            <person name="Brodie E.L."/>
            <person name="Williams K.H."/>
            <person name="Hubbard S.S."/>
            <person name="Banfield J.F."/>
        </authorList>
    </citation>
    <scope>NUCLEOTIDE SEQUENCE [LARGE SCALE GENOMIC DNA]</scope>
</reference>
<dbReference type="Proteomes" id="UP000176299">
    <property type="component" value="Unassembled WGS sequence"/>
</dbReference>
<evidence type="ECO:0000256" key="6">
    <source>
        <dbReference type="ARBA" id="ARBA00023315"/>
    </source>
</evidence>
<dbReference type="STRING" id="1802591.A2113_02740"/>
<evidence type="ECO:0000256" key="2">
    <source>
        <dbReference type="ARBA" id="ARBA00022475"/>
    </source>
</evidence>
<protein>
    <recommendedName>
        <fullName evidence="10">Phospholipid/glycerol acyltransferase domain-containing protein</fullName>
    </recommendedName>
</protein>
<evidence type="ECO:0000256" key="7">
    <source>
        <dbReference type="SAM" id="Phobius"/>
    </source>
</evidence>
<evidence type="ECO:0000313" key="9">
    <source>
        <dbReference type="Proteomes" id="UP000176299"/>
    </source>
</evidence>
<dbReference type="Pfam" id="PF03279">
    <property type="entry name" value="Lip_A_acyltrans"/>
    <property type="match status" value="1"/>
</dbReference>
<keyword evidence="2" id="KW-1003">Cell membrane</keyword>
<dbReference type="AlphaFoldDB" id="A0A1G1W3A1"/>
<keyword evidence="3" id="KW-0997">Cell inner membrane</keyword>
<evidence type="ECO:0008006" key="10">
    <source>
        <dbReference type="Google" id="ProtNLM"/>
    </source>
</evidence>
<dbReference type="EMBL" id="MHCN01000009">
    <property type="protein sequence ID" value="OGY22101.1"/>
    <property type="molecule type" value="Genomic_DNA"/>
</dbReference>
<evidence type="ECO:0000256" key="5">
    <source>
        <dbReference type="ARBA" id="ARBA00023136"/>
    </source>
</evidence>